<evidence type="ECO:0000313" key="2">
    <source>
        <dbReference type="EMBL" id="VAV99777.1"/>
    </source>
</evidence>
<dbReference type="AlphaFoldDB" id="A0A3B0S4J9"/>
<dbReference type="EMBL" id="UOEE01000280">
    <property type="protein sequence ID" value="VAV99777.1"/>
    <property type="molecule type" value="Genomic_DNA"/>
</dbReference>
<organism evidence="2">
    <name type="scientific">hydrothermal vent metagenome</name>
    <dbReference type="NCBI Taxonomy" id="652676"/>
    <lineage>
        <taxon>unclassified sequences</taxon>
        <taxon>metagenomes</taxon>
        <taxon>ecological metagenomes</taxon>
    </lineage>
</organism>
<accession>A0A3B0S4J9</accession>
<gene>
    <name evidence="2" type="ORF">MNBD_ALPHA06-743</name>
</gene>
<proteinExistence type="predicted"/>
<dbReference type="Pfam" id="PF09356">
    <property type="entry name" value="Phage_BR0599"/>
    <property type="match status" value="1"/>
</dbReference>
<dbReference type="InterPro" id="IPR011928">
    <property type="entry name" value="Phage_phiJL001_Gp84"/>
</dbReference>
<reference evidence="2" key="1">
    <citation type="submission" date="2018-06" db="EMBL/GenBank/DDBJ databases">
        <authorList>
            <person name="Zhirakovskaya E."/>
        </authorList>
    </citation>
    <scope>NUCLEOTIDE SEQUENCE</scope>
</reference>
<evidence type="ECO:0000259" key="1">
    <source>
        <dbReference type="Pfam" id="PF09356"/>
    </source>
</evidence>
<feature type="domain" description="Bacteriophage phiJL001 Gp84 C-terminal" evidence="1">
    <location>
        <begin position="195"/>
        <end position="277"/>
    </location>
</feature>
<sequence length="286" mass="31093">MRNVPASLTAKLQTGVTQLCWCWKFSRKDGQVFGFTDHDQLLNFDNIIWQPSLGLAPGVVETSTGFEAGSAGTAGSILHDALTEDDLKSGKFDGALVEIWRVDWQEPNDRVGIWAGEVGDIRLNDHVFTAELVSNTRKLERSIGRTFAKNCDAELGDSRCTKNISAAPWRLATSIASVLTPGSFTVAGLNLPEKDWFIFGEVAWLDAGKTSNHARIVSHYFAGTAEVFELLLPPAIALQTGDQIELIVGCDKSLSHCSDKFSNVINFRGCPFMPGNDALAATPFVS</sequence>
<dbReference type="InterPro" id="IPR018964">
    <property type="entry name" value="Phage_phiJL001_Gp84_C"/>
</dbReference>
<dbReference type="Pfam" id="PF09931">
    <property type="entry name" value="Phage_phiJL001_Gp84_N"/>
    <property type="match status" value="1"/>
</dbReference>
<name>A0A3B0S4J9_9ZZZZ</name>
<protein>
    <recommendedName>
        <fullName evidence="1">Bacteriophage phiJL001 Gp84 C-terminal domain-containing protein</fullName>
    </recommendedName>
</protein>
<dbReference type="NCBIfam" id="TIGR02218">
    <property type="entry name" value="phg_TIGR02218"/>
    <property type="match status" value="1"/>
</dbReference>